<name>A0A1G4VSN6_9MYCO</name>
<proteinExistence type="inferred from homology"/>
<dbReference type="InterPro" id="IPR051121">
    <property type="entry name" value="FAH"/>
</dbReference>
<dbReference type="STRING" id="1502745.SAMN02799620_01545"/>
<dbReference type="InterPro" id="IPR011234">
    <property type="entry name" value="Fumarylacetoacetase-like_C"/>
</dbReference>
<sequence length="311" mass="33647">MTISVLRTADAWWVKTPTGAARIDTEAATTGALLADRAAIDAARTGQSVPLDSLELVSPVTAPCRVVAQMTNFESHVRDSGMDPKTVPLTFFRKSSASISGPFDDIVKPQHVRFLDYEVEIGLVIGRDIPVGTTLSEADLPGVIAGLVITNDVSARDIQLPQTQFYEAKSYPTFTPTGPELVLLDADELKRFGDLRLRLSVNGSQRQNAIVEGDMLYRPLQALQSLTRFQDLSAGDLVLTGTPAGTALVAPAKVIEMIGNLLPPAVKWKAFFKRQAGNPKYLRDGDIVEATIGTDDGVIDLGAQRLTVRYR</sequence>
<dbReference type="PANTHER" id="PTHR42796">
    <property type="entry name" value="FUMARYLACETOACETATE HYDROLASE DOMAIN-CONTAINING PROTEIN 2A-RELATED"/>
    <property type="match status" value="1"/>
</dbReference>
<dbReference type="Pfam" id="PF01557">
    <property type="entry name" value="FAA_hydrolase"/>
    <property type="match status" value="1"/>
</dbReference>
<evidence type="ECO:0000256" key="2">
    <source>
        <dbReference type="ARBA" id="ARBA00022723"/>
    </source>
</evidence>
<evidence type="ECO:0000256" key="1">
    <source>
        <dbReference type="ARBA" id="ARBA00010211"/>
    </source>
</evidence>
<dbReference type="Proteomes" id="UP000199707">
    <property type="component" value="Unassembled WGS sequence"/>
</dbReference>
<dbReference type="Gene3D" id="3.90.850.10">
    <property type="entry name" value="Fumarylacetoacetase-like, C-terminal domain"/>
    <property type="match status" value="1"/>
</dbReference>
<dbReference type="InterPro" id="IPR036663">
    <property type="entry name" value="Fumarylacetoacetase_C_sf"/>
</dbReference>
<comment type="similarity">
    <text evidence="1">Belongs to the FAH family.</text>
</comment>
<evidence type="ECO:0000259" key="3">
    <source>
        <dbReference type="Pfam" id="PF01557"/>
    </source>
</evidence>
<protein>
    <submittedName>
        <fullName evidence="4">2-keto-4-pentenoate hydratase/2-oxohepta-3-ene-1,7-dioic acid hydratase (Catechol pathway)</fullName>
    </submittedName>
</protein>
<feature type="domain" description="Fumarylacetoacetase-like C-terminal" evidence="3">
    <location>
        <begin position="66"/>
        <end position="308"/>
    </location>
</feature>
<dbReference type="RefSeq" id="WP_090355262.1">
    <property type="nucleotide sequence ID" value="NZ_FMUB01000003.1"/>
</dbReference>
<dbReference type="GO" id="GO:0046872">
    <property type="term" value="F:metal ion binding"/>
    <property type="evidence" value="ECO:0007669"/>
    <property type="project" value="UniProtKB-KW"/>
</dbReference>
<dbReference type="AlphaFoldDB" id="A0A1G4VSN6"/>
<keyword evidence="2" id="KW-0479">Metal-binding</keyword>
<dbReference type="GO" id="GO:0003824">
    <property type="term" value="F:catalytic activity"/>
    <property type="evidence" value="ECO:0007669"/>
    <property type="project" value="InterPro"/>
</dbReference>
<gene>
    <name evidence="4" type="ORF">SAMN02799620_01545</name>
</gene>
<accession>A0A1G4VSN6</accession>
<organism evidence="4 5">
    <name type="scientific">Mycolicibacterium fluoranthenivorans</name>
    <dbReference type="NCBI Taxonomy" id="258505"/>
    <lineage>
        <taxon>Bacteria</taxon>
        <taxon>Bacillati</taxon>
        <taxon>Actinomycetota</taxon>
        <taxon>Actinomycetes</taxon>
        <taxon>Mycobacteriales</taxon>
        <taxon>Mycobacteriaceae</taxon>
        <taxon>Mycolicibacterium</taxon>
    </lineage>
</organism>
<dbReference type="EMBL" id="FMUB01000003">
    <property type="protein sequence ID" value="SCX11309.1"/>
    <property type="molecule type" value="Genomic_DNA"/>
</dbReference>
<dbReference type="PANTHER" id="PTHR42796:SF4">
    <property type="entry name" value="FUMARYLACETOACETATE HYDROLASE DOMAIN-CONTAINING PROTEIN 2A"/>
    <property type="match status" value="1"/>
</dbReference>
<evidence type="ECO:0000313" key="4">
    <source>
        <dbReference type="EMBL" id="SCX11309.1"/>
    </source>
</evidence>
<evidence type="ECO:0000313" key="5">
    <source>
        <dbReference type="Proteomes" id="UP000199707"/>
    </source>
</evidence>
<dbReference type="SUPFAM" id="SSF56529">
    <property type="entry name" value="FAH"/>
    <property type="match status" value="1"/>
</dbReference>
<reference evidence="5" key="1">
    <citation type="submission" date="2016-10" db="EMBL/GenBank/DDBJ databases">
        <authorList>
            <person name="Varghese N."/>
            <person name="Submissions S."/>
        </authorList>
    </citation>
    <scope>NUCLEOTIDE SEQUENCE [LARGE SCALE GENOMIC DNA]</scope>
    <source>
        <strain evidence="5">UNC267MFSha1.1M11</strain>
    </source>
</reference>
<dbReference type="GO" id="GO:0044281">
    <property type="term" value="P:small molecule metabolic process"/>
    <property type="evidence" value="ECO:0007669"/>
    <property type="project" value="UniProtKB-ARBA"/>
</dbReference>